<dbReference type="EMBL" id="CBFW010000262">
    <property type="protein sequence ID" value="CDC74964.1"/>
    <property type="molecule type" value="Genomic_DNA"/>
</dbReference>
<gene>
    <name evidence="2" type="ORF">BN580_01696</name>
</gene>
<dbReference type="InterPro" id="IPR050261">
    <property type="entry name" value="FrsA_esterase"/>
</dbReference>
<dbReference type="Proteomes" id="UP000017938">
    <property type="component" value="Unassembled WGS sequence"/>
</dbReference>
<evidence type="ECO:0000259" key="1">
    <source>
        <dbReference type="Pfam" id="PF05448"/>
    </source>
</evidence>
<name>R6TYN6_9BACT</name>
<feature type="domain" description="Acetyl xylan esterase" evidence="1">
    <location>
        <begin position="42"/>
        <end position="185"/>
    </location>
</feature>
<comment type="caution">
    <text evidence="2">The sequence shown here is derived from an EMBL/GenBank/DDBJ whole genome shotgun (WGS) entry which is preliminary data.</text>
</comment>
<evidence type="ECO:0000313" key="2">
    <source>
        <dbReference type="EMBL" id="CDC74964.1"/>
    </source>
</evidence>
<dbReference type="STRING" id="1263015.BN580_01696"/>
<evidence type="ECO:0000313" key="3">
    <source>
        <dbReference type="Proteomes" id="UP000017938"/>
    </source>
</evidence>
<keyword evidence="2" id="KW-0031">Aminopeptidase</keyword>
<protein>
    <submittedName>
        <fullName evidence="2">Dipeptidyl aminopeptidase/acylaminoacyl-peptidase-like protein</fullName>
    </submittedName>
</protein>
<sequence>MNMPSEIGEKLLSATNNPAEYISVPSSEPGIGAIEITGEKCGGRDTKIFAYIGIPEHEPGEKVPGIVLVHGGGGHAFPGWVRMWNDRGYAAVAMDNTGYFPSENGWVRRGDSIPDNDGVTTSSGEADEMWMYHAVISAALCGSILRSLPDVDAERVGITGISWGGVITSILIGYDPRFAFAVPVYGSGFLGDAPGNIGRAFRLPDTRKMWLAEERFENVKMPVLWLQWNDDNCFSLKSGWESYLATRGGNDMTRYSAVDGMMHSHSHGWAPEVIGMFADSVTKGAPVMPEITSFSMSDGRVSAEVSGNGGKITGARLFYLTAPMTRSVHEKYGYTGDFMDQTWNVTGAEISGSSIDLPLPESVCEMYLEVGFTINGKPGVVCRYCG</sequence>
<reference evidence="2" key="1">
    <citation type="submission" date="2012-11" db="EMBL/GenBank/DDBJ databases">
        <title>Dependencies among metagenomic species, viruses, plasmids and units of genetic variation.</title>
        <authorList>
            <person name="Nielsen H.B."/>
            <person name="Almeida M."/>
            <person name="Juncker A.S."/>
            <person name="Rasmussen S."/>
            <person name="Li J."/>
            <person name="Sunagawa S."/>
            <person name="Plichta D."/>
            <person name="Gautier L."/>
            <person name="Le Chatelier E."/>
            <person name="Peletier E."/>
            <person name="Bonde I."/>
            <person name="Nielsen T."/>
            <person name="Manichanh C."/>
            <person name="Arumugam M."/>
            <person name="Batto J."/>
            <person name="Santos M.B.Q.D."/>
            <person name="Blom N."/>
            <person name="Borruel N."/>
            <person name="Burgdorf K.S."/>
            <person name="Boumezbeur F."/>
            <person name="Casellas F."/>
            <person name="Dore J."/>
            <person name="Guarner F."/>
            <person name="Hansen T."/>
            <person name="Hildebrand F."/>
            <person name="Kaas R.S."/>
            <person name="Kennedy S."/>
            <person name="Kristiansen K."/>
            <person name="Kultima J.R."/>
            <person name="Leonard P."/>
            <person name="Levenez F."/>
            <person name="Lund O."/>
            <person name="Moumen B."/>
            <person name="Le Paslier D."/>
            <person name="Pons N."/>
            <person name="Pedersen O."/>
            <person name="Prifti E."/>
            <person name="Qin J."/>
            <person name="Raes J."/>
            <person name="Tap J."/>
            <person name="Tims S."/>
            <person name="Ussery D.W."/>
            <person name="Yamada T."/>
            <person name="MetaHit consortium"/>
            <person name="Renault P."/>
            <person name="Sicheritz-Ponten T."/>
            <person name="Bork P."/>
            <person name="Wang J."/>
            <person name="Brunak S."/>
            <person name="Ehrlich S.D."/>
        </authorList>
    </citation>
    <scope>NUCLEOTIDE SEQUENCE [LARGE SCALE GENOMIC DNA]</scope>
</reference>
<dbReference type="InterPro" id="IPR008391">
    <property type="entry name" value="AXE1_dom"/>
</dbReference>
<dbReference type="SUPFAM" id="SSF53474">
    <property type="entry name" value="alpha/beta-Hydrolases"/>
    <property type="match status" value="1"/>
</dbReference>
<keyword evidence="2" id="KW-0378">Hydrolase</keyword>
<dbReference type="Pfam" id="PF05448">
    <property type="entry name" value="AXE1"/>
    <property type="match status" value="1"/>
</dbReference>
<dbReference type="GO" id="GO:0004177">
    <property type="term" value="F:aminopeptidase activity"/>
    <property type="evidence" value="ECO:0007669"/>
    <property type="project" value="UniProtKB-KW"/>
</dbReference>
<dbReference type="PANTHER" id="PTHR22946">
    <property type="entry name" value="DIENELACTONE HYDROLASE DOMAIN-CONTAINING PROTEIN-RELATED"/>
    <property type="match status" value="1"/>
</dbReference>
<accession>R6TYN6</accession>
<dbReference type="Gene3D" id="3.40.50.1820">
    <property type="entry name" value="alpha/beta hydrolase"/>
    <property type="match status" value="1"/>
</dbReference>
<dbReference type="AlphaFoldDB" id="R6TYN6"/>
<dbReference type="InterPro" id="IPR029058">
    <property type="entry name" value="AB_hydrolase_fold"/>
</dbReference>
<proteinExistence type="predicted"/>
<keyword evidence="2" id="KW-0645">Protease</keyword>
<organism evidence="2 3">
    <name type="scientific">Candidatus Colimorpha enterica</name>
    <dbReference type="NCBI Taxonomy" id="3083063"/>
    <lineage>
        <taxon>Bacteria</taxon>
        <taxon>Pseudomonadati</taxon>
        <taxon>Bacteroidota</taxon>
        <taxon>Bacteroidia</taxon>
        <taxon>Bacteroidales</taxon>
        <taxon>Candidatus Colimorpha</taxon>
    </lineage>
</organism>